<protein>
    <recommendedName>
        <fullName evidence="3">Reverse transcriptase zinc-binding domain-containing protein</fullName>
    </recommendedName>
</protein>
<organism evidence="1 2">
    <name type="scientific">Brassica napus</name>
    <name type="common">Rape</name>
    <dbReference type="NCBI Taxonomy" id="3708"/>
    <lineage>
        <taxon>Eukaryota</taxon>
        <taxon>Viridiplantae</taxon>
        <taxon>Streptophyta</taxon>
        <taxon>Embryophyta</taxon>
        <taxon>Tracheophyta</taxon>
        <taxon>Spermatophyta</taxon>
        <taxon>Magnoliopsida</taxon>
        <taxon>eudicotyledons</taxon>
        <taxon>Gunneridae</taxon>
        <taxon>Pentapetalae</taxon>
        <taxon>rosids</taxon>
        <taxon>malvids</taxon>
        <taxon>Brassicales</taxon>
        <taxon>Brassicaceae</taxon>
        <taxon>Brassiceae</taxon>
        <taxon>Brassica</taxon>
    </lineage>
</organism>
<evidence type="ECO:0000313" key="2">
    <source>
        <dbReference type="Proteomes" id="UP000824890"/>
    </source>
</evidence>
<accession>A0ABQ8CD80</accession>
<name>A0ABQ8CD80_BRANA</name>
<keyword evidence="2" id="KW-1185">Reference proteome</keyword>
<dbReference type="EMBL" id="JAGKQM010000008">
    <property type="protein sequence ID" value="KAH0915035.1"/>
    <property type="molecule type" value="Genomic_DNA"/>
</dbReference>
<reference evidence="1 2" key="1">
    <citation type="submission" date="2021-05" db="EMBL/GenBank/DDBJ databases">
        <title>Genome Assembly of Synthetic Allotetraploid Brassica napus Reveals Homoeologous Exchanges between Subgenomes.</title>
        <authorList>
            <person name="Davis J.T."/>
        </authorList>
    </citation>
    <scope>NUCLEOTIDE SEQUENCE [LARGE SCALE GENOMIC DNA]</scope>
    <source>
        <strain evidence="2">cv. Da-Ae</strain>
        <tissue evidence="1">Seedling</tissue>
    </source>
</reference>
<gene>
    <name evidence="1" type="ORF">HID58_029481</name>
</gene>
<comment type="caution">
    <text evidence="1">The sequence shown here is derived from an EMBL/GenBank/DDBJ whole genome shotgun (WGS) entry which is preliminary data.</text>
</comment>
<evidence type="ECO:0000313" key="1">
    <source>
        <dbReference type="EMBL" id="KAH0915035.1"/>
    </source>
</evidence>
<dbReference type="Proteomes" id="UP000824890">
    <property type="component" value="Unassembled WGS sequence"/>
</dbReference>
<evidence type="ECO:0008006" key="3">
    <source>
        <dbReference type="Google" id="ProtNLM"/>
    </source>
</evidence>
<proteinExistence type="predicted"/>
<sequence>MSDLRTMISTTRGKTTLSGTQIDNNAAWTKFHKLKEASLWSIDAKKQSSWIWNSILSLRPVAENLIRCQLGNRTRASFWFDHWCELGLFTKICGPSGPRELGISVDSSVSDAFSETGWRTKPT</sequence>